<evidence type="ECO:0000313" key="8">
    <source>
        <dbReference type="Proteomes" id="UP000196560"/>
    </source>
</evidence>
<dbReference type="EMBL" id="NFHO01000018">
    <property type="protein sequence ID" value="OUN41157.1"/>
    <property type="molecule type" value="Genomic_DNA"/>
</dbReference>
<proteinExistence type="predicted"/>
<dbReference type="AlphaFoldDB" id="A0A1Y3U256"/>
<evidence type="ECO:0000256" key="2">
    <source>
        <dbReference type="ARBA" id="ARBA00022801"/>
    </source>
</evidence>
<dbReference type="CDD" id="cd18793">
    <property type="entry name" value="SF2_C_SNF"/>
    <property type="match status" value="1"/>
</dbReference>
<dbReference type="Gene3D" id="3.40.50.10810">
    <property type="entry name" value="Tandem AAA-ATPase domain"/>
    <property type="match status" value="1"/>
</dbReference>
<dbReference type="PROSITE" id="PS51192">
    <property type="entry name" value="HELICASE_ATP_BIND_1"/>
    <property type="match status" value="1"/>
</dbReference>
<dbReference type="Gene3D" id="3.40.50.300">
    <property type="entry name" value="P-loop containing nucleotide triphosphate hydrolases"/>
    <property type="match status" value="1"/>
</dbReference>
<dbReference type="SMART" id="SM00490">
    <property type="entry name" value="HELICc"/>
    <property type="match status" value="1"/>
</dbReference>
<organism evidence="7 8">
    <name type="scientific">Enorma massiliensis</name>
    <dbReference type="NCBI Taxonomy" id="1472761"/>
    <lineage>
        <taxon>Bacteria</taxon>
        <taxon>Bacillati</taxon>
        <taxon>Actinomycetota</taxon>
        <taxon>Coriobacteriia</taxon>
        <taxon>Coriobacteriales</taxon>
        <taxon>Coriobacteriaceae</taxon>
        <taxon>Enorma</taxon>
    </lineage>
</organism>
<dbReference type="InterPro" id="IPR038718">
    <property type="entry name" value="SNF2-like_sf"/>
</dbReference>
<reference evidence="8" key="1">
    <citation type="submission" date="2017-04" db="EMBL/GenBank/DDBJ databases">
        <title>Function of individual gut microbiota members based on whole genome sequencing of pure cultures obtained from chicken caecum.</title>
        <authorList>
            <person name="Medvecky M."/>
            <person name="Cejkova D."/>
            <person name="Polansky O."/>
            <person name="Karasova D."/>
            <person name="Kubasova T."/>
            <person name="Cizek A."/>
            <person name="Rychlik I."/>
        </authorList>
    </citation>
    <scope>NUCLEOTIDE SEQUENCE [LARGE SCALE GENOMIC DNA]</scope>
    <source>
        <strain evidence="8">An70</strain>
    </source>
</reference>
<dbReference type="InterPro" id="IPR014001">
    <property type="entry name" value="Helicase_ATP-bd"/>
</dbReference>
<feature type="domain" description="Helicase C-terminal" evidence="6">
    <location>
        <begin position="463"/>
        <end position="605"/>
    </location>
</feature>
<dbReference type="Proteomes" id="UP000196560">
    <property type="component" value="Unassembled WGS sequence"/>
</dbReference>
<accession>A0A1Y3U256</accession>
<name>A0A1Y3U256_9ACTN</name>
<dbReference type="InterPro" id="IPR027417">
    <property type="entry name" value="P-loop_NTPase"/>
</dbReference>
<evidence type="ECO:0000256" key="3">
    <source>
        <dbReference type="ARBA" id="ARBA00022806"/>
    </source>
</evidence>
<feature type="domain" description="Helicase ATP-binding" evidence="5">
    <location>
        <begin position="100"/>
        <end position="286"/>
    </location>
</feature>
<dbReference type="PANTHER" id="PTHR10799">
    <property type="entry name" value="SNF2/RAD54 HELICASE FAMILY"/>
    <property type="match status" value="1"/>
</dbReference>
<gene>
    <name evidence="7" type="ORF">B5G21_10120</name>
</gene>
<dbReference type="CDD" id="cd18011">
    <property type="entry name" value="DEXDc_RapA"/>
    <property type="match status" value="1"/>
</dbReference>
<evidence type="ECO:0000259" key="5">
    <source>
        <dbReference type="PROSITE" id="PS51192"/>
    </source>
</evidence>
<keyword evidence="4" id="KW-0067">ATP-binding</keyword>
<dbReference type="GO" id="GO:0004386">
    <property type="term" value="F:helicase activity"/>
    <property type="evidence" value="ECO:0007669"/>
    <property type="project" value="UniProtKB-KW"/>
</dbReference>
<evidence type="ECO:0000259" key="6">
    <source>
        <dbReference type="PROSITE" id="PS51194"/>
    </source>
</evidence>
<comment type="caution">
    <text evidence="7">The sequence shown here is derived from an EMBL/GenBank/DDBJ whole genome shotgun (WGS) entry which is preliminary data.</text>
</comment>
<dbReference type="InterPro" id="IPR001650">
    <property type="entry name" value="Helicase_C-like"/>
</dbReference>
<dbReference type="InterPro" id="IPR057342">
    <property type="entry name" value="DEXDc_RapA"/>
</dbReference>
<sequence>MLEVGDLAYDTSTQETVRIIEHAVLWGIHSYRVLNPATGETYRASEGVLRPVANTVTYDEDYLRFVMELARIKNEVAEGVLTPLSRNLIPLPHQLHALNRALANNNVRYLLADEVGLGKTIEAGLILEELKTRGLVRRTLVVCPTGLATQWVAEMQEKFNEKFHLLLPSDFDAIRKVTEGENVYREFEQVVTPMDSIKPLEQRFGWSEGRIQKYNDERINAVVNGNWDLVIIDEAHRVAGSTGDVARHRLGRLLAQASPYLLLLTATPHNGKSEPFLRLVRLLDRGAFPNEKSVVRSQVAPYLIRTEKREAIDNKGDLLFKNRATHLVRIGWDARHTLQEELYRRVSDYVSHTYNQAVRQKSRNMCLIFLLIIMQRMVTSSTAAVRQSLERRLAMLEGGGTQQRHMNETDIGETDIEDGDEAAFEAPSLNDRSEIAELQDLVNLAQRAELQYQDAKVETLFDTLDAVLDEGSRKVIIFTEFMATQDYLKRLLERRGFTVSILNGSMSIDERNAVTVEFRTKTDVFVSTDAGGEGLNLQFASVVINYDMPWNPMRIEQRCGRVDRIGQTRDVEVYNFMIDGTVESRVHEVIEEKLSVILDELGIDKYSDVLDSEACDLDFTNAYMGSIGRPQAVEKSAGRIEKELREQVSNVASYQEIIREDKDLGYLVGVESDFDVTAALGRAFAHYSAWRGGKAALPLGLALDSPDAEKLLHASVVQDRSADVLSVGIEDFPNEDGWFMLWELSIADDRRSTRVVPVFVNDRLVLRPIAGRRIMDALLRPGVRLTVGTASNADAETWARLEELSQDFAYNDFKDLSERHEKATRENHDKYAYALELRREAAQRVGIENIRAAKLARIEAEQAEMEVSYAKERQVLPEFRCMLLVRLVES</sequence>
<keyword evidence="3 7" id="KW-0347">Helicase</keyword>
<dbReference type="Pfam" id="PF00271">
    <property type="entry name" value="Helicase_C"/>
    <property type="match status" value="1"/>
</dbReference>
<dbReference type="Pfam" id="PF00176">
    <property type="entry name" value="SNF2-rel_dom"/>
    <property type="match status" value="1"/>
</dbReference>
<protein>
    <submittedName>
        <fullName evidence="7">Helicase</fullName>
    </submittedName>
</protein>
<evidence type="ECO:0000313" key="7">
    <source>
        <dbReference type="EMBL" id="OUN41157.1"/>
    </source>
</evidence>
<dbReference type="GO" id="GO:0016787">
    <property type="term" value="F:hydrolase activity"/>
    <property type="evidence" value="ECO:0007669"/>
    <property type="project" value="UniProtKB-KW"/>
</dbReference>
<keyword evidence="1" id="KW-0547">Nucleotide-binding</keyword>
<keyword evidence="8" id="KW-1185">Reference proteome</keyword>
<dbReference type="InterPro" id="IPR049730">
    <property type="entry name" value="SNF2/RAD54-like_C"/>
</dbReference>
<dbReference type="GO" id="GO:0005524">
    <property type="term" value="F:ATP binding"/>
    <property type="evidence" value="ECO:0007669"/>
    <property type="project" value="UniProtKB-KW"/>
</dbReference>
<evidence type="ECO:0000256" key="4">
    <source>
        <dbReference type="ARBA" id="ARBA00022840"/>
    </source>
</evidence>
<dbReference type="RefSeq" id="WP_087187060.1">
    <property type="nucleotide sequence ID" value="NZ_NFHO01000018.1"/>
</dbReference>
<dbReference type="SUPFAM" id="SSF52540">
    <property type="entry name" value="P-loop containing nucleoside triphosphate hydrolases"/>
    <property type="match status" value="2"/>
</dbReference>
<keyword evidence="2" id="KW-0378">Hydrolase</keyword>
<evidence type="ECO:0000256" key="1">
    <source>
        <dbReference type="ARBA" id="ARBA00022741"/>
    </source>
</evidence>
<dbReference type="InterPro" id="IPR000330">
    <property type="entry name" value="SNF2_N"/>
</dbReference>
<dbReference type="SMART" id="SM00487">
    <property type="entry name" value="DEXDc"/>
    <property type="match status" value="1"/>
</dbReference>
<dbReference type="PROSITE" id="PS51194">
    <property type="entry name" value="HELICASE_CTER"/>
    <property type="match status" value="1"/>
</dbReference>